<sequence>MHGQQLTADAWDLHGQKRHDQAEGQEKTGQYKFLCRYFLHMFSLRIIKKYHEDNASLRKANTFMVSL</sequence>
<protein>
    <submittedName>
        <fullName evidence="2">Uncharacterized protein</fullName>
    </submittedName>
</protein>
<name>A0A645IW89_9ZZZZ</name>
<dbReference type="AlphaFoldDB" id="A0A645IW89"/>
<accession>A0A645IW89</accession>
<feature type="region of interest" description="Disordered" evidence="1">
    <location>
        <begin position="1"/>
        <end position="26"/>
    </location>
</feature>
<reference evidence="2" key="1">
    <citation type="submission" date="2019-08" db="EMBL/GenBank/DDBJ databases">
        <authorList>
            <person name="Kucharzyk K."/>
            <person name="Murdoch R.W."/>
            <person name="Higgins S."/>
            <person name="Loffler F."/>
        </authorList>
    </citation>
    <scope>NUCLEOTIDE SEQUENCE</scope>
</reference>
<proteinExistence type="predicted"/>
<organism evidence="2">
    <name type="scientific">bioreactor metagenome</name>
    <dbReference type="NCBI Taxonomy" id="1076179"/>
    <lineage>
        <taxon>unclassified sequences</taxon>
        <taxon>metagenomes</taxon>
        <taxon>ecological metagenomes</taxon>
    </lineage>
</organism>
<gene>
    <name evidence="2" type="ORF">SDC9_203362</name>
</gene>
<evidence type="ECO:0000256" key="1">
    <source>
        <dbReference type="SAM" id="MobiDB-lite"/>
    </source>
</evidence>
<feature type="compositionally biased region" description="Basic and acidic residues" evidence="1">
    <location>
        <begin position="11"/>
        <end position="26"/>
    </location>
</feature>
<evidence type="ECO:0000313" key="2">
    <source>
        <dbReference type="EMBL" id="MPN55678.1"/>
    </source>
</evidence>
<comment type="caution">
    <text evidence="2">The sequence shown here is derived from an EMBL/GenBank/DDBJ whole genome shotgun (WGS) entry which is preliminary data.</text>
</comment>
<dbReference type="EMBL" id="VSSQ01125187">
    <property type="protein sequence ID" value="MPN55678.1"/>
    <property type="molecule type" value="Genomic_DNA"/>
</dbReference>